<reference evidence="1 2" key="1">
    <citation type="journal article" date="2014" name="Genome Announc.">
        <title>Draft Genome Sequence of Magnetospirillum sp. Strain SO-1, a Freshwater Magnetotactic Bacterium Isolated from the Ol'khovka River, Russia.</title>
        <authorList>
            <person name="Grouzdev D.S."/>
            <person name="Dziuba M.V."/>
            <person name="Sukhacheva M.S."/>
            <person name="Mardanov A.V."/>
            <person name="Beletskiy A.V."/>
            <person name="Kuznetsov B.B."/>
            <person name="Skryabin K.G."/>
        </authorList>
    </citation>
    <scope>NUCLEOTIDE SEQUENCE [LARGE SCALE GENOMIC DNA]</scope>
    <source>
        <strain evidence="1 2">SO-1</strain>
    </source>
</reference>
<dbReference type="RefSeq" id="WP_008616609.1">
    <property type="nucleotide sequence ID" value="NZ_AONQ01000019.1"/>
</dbReference>
<dbReference type="SUPFAM" id="SSF53756">
    <property type="entry name" value="UDP-Glycosyltransferase/glycogen phosphorylase"/>
    <property type="match status" value="1"/>
</dbReference>
<dbReference type="EMBL" id="AONQ01000019">
    <property type="protein sequence ID" value="EME70287.1"/>
    <property type="molecule type" value="Genomic_DNA"/>
</dbReference>
<evidence type="ECO:0000313" key="2">
    <source>
        <dbReference type="Proteomes" id="UP000011744"/>
    </source>
</evidence>
<gene>
    <name evidence="1" type="ORF">H261_08878</name>
</gene>
<name>M2ZSG2_9PROT</name>
<dbReference type="AlphaFoldDB" id="M2ZSG2"/>
<dbReference type="InterPro" id="IPR011990">
    <property type="entry name" value="TPR-like_helical_dom_sf"/>
</dbReference>
<keyword evidence="2" id="KW-1185">Reference proteome</keyword>
<dbReference type="PATRIC" id="fig|1244869.3.peg.1791"/>
<dbReference type="Gene3D" id="3.40.50.2000">
    <property type="entry name" value="Glycogen Phosphorylase B"/>
    <property type="match status" value="1"/>
</dbReference>
<protein>
    <submittedName>
        <fullName evidence="1">TPR repeat-containing protein</fullName>
    </submittedName>
</protein>
<dbReference type="Proteomes" id="UP000011744">
    <property type="component" value="Unassembled WGS sequence"/>
</dbReference>
<organism evidence="1 2">
    <name type="scientific">Paramagnetospirillum caucaseum</name>
    <dbReference type="NCBI Taxonomy" id="1244869"/>
    <lineage>
        <taxon>Bacteria</taxon>
        <taxon>Pseudomonadati</taxon>
        <taxon>Pseudomonadota</taxon>
        <taxon>Alphaproteobacteria</taxon>
        <taxon>Rhodospirillales</taxon>
        <taxon>Magnetospirillaceae</taxon>
        <taxon>Paramagnetospirillum</taxon>
    </lineage>
</organism>
<dbReference type="SUPFAM" id="SSF48452">
    <property type="entry name" value="TPR-like"/>
    <property type="match status" value="1"/>
</dbReference>
<comment type="caution">
    <text evidence="1">The sequence shown here is derived from an EMBL/GenBank/DDBJ whole genome shotgun (WGS) entry which is preliminary data.</text>
</comment>
<dbReference type="STRING" id="1244869.H261_08878"/>
<dbReference type="Gene3D" id="1.25.40.10">
    <property type="entry name" value="Tetratricopeptide repeat domain"/>
    <property type="match status" value="1"/>
</dbReference>
<evidence type="ECO:0000313" key="1">
    <source>
        <dbReference type="EMBL" id="EME70287.1"/>
    </source>
</evidence>
<sequence length="340" mass="36138">MGGDPLAEAFARIQAGDLAGAAAVYRQALEAGADDPRLRMSLGQLLLLQGDYRRGLPLNEHRPQKPIPGPRWRGQPLKGETVLVVGEQGFGDNIQFVRYAEPLARRGARVVVGCQPGLGRLLSTTPGVSAVLESGQAMTPPDFMVPMMSLPYLFGTTAQTIPARVPYLTPLPEAVAAWRARLAPHGGLKVGLVWGGNPDVPYDGRRSPGLAPCLSLLDVPGVTVFSLQKGPAAAALAGRSMPPNFIDLGPQLTDFDQTAAVMQALDLVISSCTAPAHLAGALGRPVWVVLADFPDWRWLLDREDSPWYPTARLFRARHGEGWDQVAGRVRGALTAAAGGG</sequence>
<dbReference type="OrthoDB" id="6193797at2"/>
<proteinExistence type="predicted"/>
<dbReference type="eggNOG" id="COG0859">
    <property type="taxonomic scope" value="Bacteria"/>
</dbReference>
<accession>M2ZSG2</accession>